<reference evidence="4 5" key="1">
    <citation type="submission" date="2017-07" db="EMBL/GenBank/DDBJ databases">
        <title>Isolation and whole genome analysis of endospore-forming bacteria from heroin.</title>
        <authorList>
            <person name="Kalinowski J."/>
            <person name="Ahrens B."/>
            <person name="Al-Dilaimi A."/>
            <person name="Winkler A."/>
            <person name="Wibberg D."/>
            <person name="Schleenbecker U."/>
            <person name="Ruckert C."/>
            <person name="Wolfel R."/>
            <person name="Grass G."/>
        </authorList>
    </citation>
    <scope>NUCLEOTIDE SEQUENCE [LARGE SCALE GENOMIC DNA]</scope>
    <source>
        <strain evidence="4 5">7521-2</strain>
    </source>
</reference>
<feature type="region of interest" description="Disordered" evidence="2">
    <location>
        <begin position="347"/>
        <end position="483"/>
    </location>
</feature>
<proteinExistence type="predicted"/>
<evidence type="ECO:0000256" key="1">
    <source>
        <dbReference type="SAM" id="Coils"/>
    </source>
</evidence>
<feature type="compositionally biased region" description="Gly residues" evidence="2">
    <location>
        <begin position="394"/>
        <end position="408"/>
    </location>
</feature>
<feature type="compositionally biased region" description="Basic and acidic residues" evidence="2">
    <location>
        <begin position="451"/>
        <end position="461"/>
    </location>
</feature>
<dbReference type="PANTHER" id="PTHR40903">
    <property type="entry name" value="GLYCINE-RICH CELL WALL STRUCTURAL PROTEIN 1-LIKE"/>
    <property type="match status" value="1"/>
</dbReference>
<feature type="compositionally biased region" description="Low complexity" evidence="2">
    <location>
        <begin position="356"/>
        <end position="393"/>
    </location>
</feature>
<feature type="transmembrane region" description="Helical" evidence="3">
    <location>
        <begin position="27"/>
        <end position="49"/>
    </location>
</feature>
<keyword evidence="3" id="KW-0472">Membrane</keyword>
<keyword evidence="1" id="KW-0175">Coiled coil</keyword>
<keyword evidence="3" id="KW-0812">Transmembrane</keyword>
<accession>A0AA91TUE2</accession>
<feature type="transmembrane region" description="Helical" evidence="3">
    <location>
        <begin position="55"/>
        <end position="73"/>
    </location>
</feature>
<comment type="caution">
    <text evidence="4">The sequence shown here is derived from an EMBL/GenBank/DDBJ whole genome shotgun (WGS) entry which is preliminary data.</text>
</comment>
<gene>
    <name evidence="4" type="ORF">CHH57_04765</name>
</gene>
<dbReference type="EMBL" id="NPBQ01000029">
    <property type="protein sequence ID" value="PAD84463.1"/>
    <property type="molecule type" value="Genomic_DNA"/>
</dbReference>
<evidence type="ECO:0000313" key="5">
    <source>
        <dbReference type="Proteomes" id="UP000216961"/>
    </source>
</evidence>
<dbReference type="AlphaFoldDB" id="A0AA91TUE2"/>
<organism evidence="4 5">
    <name type="scientific">Niallia circulans</name>
    <name type="common">Bacillus circulans</name>
    <dbReference type="NCBI Taxonomy" id="1397"/>
    <lineage>
        <taxon>Bacteria</taxon>
        <taxon>Bacillati</taxon>
        <taxon>Bacillota</taxon>
        <taxon>Bacilli</taxon>
        <taxon>Bacillales</taxon>
        <taxon>Bacillaceae</taxon>
        <taxon>Niallia</taxon>
    </lineage>
</organism>
<evidence type="ECO:0000256" key="2">
    <source>
        <dbReference type="SAM" id="MobiDB-lite"/>
    </source>
</evidence>
<feature type="transmembrane region" description="Helical" evidence="3">
    <location>
        <begin position="139"/>
        <end position="156"/>
    </location>
</feature>
<dbReference type="RefSeq" id="WP_095329154.1">
    <property type="nucleotide sequence ID" value="NZ_JBGJKY010000001.1"/>
</dbReference>
<feature type="compositionally biased region" description="Gly residues" evidence="2">
    <location>
        <begin position="416"/>
        <end position="439"/>
    </location>
</feature>
<feature type="coiled-coil region" evidence="1">
    <location>
        <begin position="160"/>
        <end position="335"/>
    </location>
</feature>
<evidence type="ECO:0000313" key="4">
    <source>
        <dbReference type="EMBL" id="PAD84463.1"/>
    </source>
</evidence>
<sequence>MENLQQYKELLKPVRKSIARELLAKELCLLLALLGGGFLLLSIMAYLFILPFLLYYLFAVFCVGVSIFLIRLWRKWPTEKQAVKLYNQFVADDYATTAFSYLHSEGAVEQVVVKQAIAQMTEKQLAVLSRKKRYIYPKFILSGMVCFIICLLLQFFPSANMEAAKKKENEIKTIAKAEKELEKAIKKETDKQVRKELKQIQKQLEKKDTVEKTFAELEKQAKELQLQKRKIQEKSKERQQIESMLNETGLKSLSKAISEKDKEAVQKELQKANEQYKRLTDQQKDALNQLTGANKQLSEEQFQQLLKQMDELLSNEELLQQLETVQTELAQVGKKLEDESLANGITIPKSRTVAKGSSNNDTTSSGETTTSGQQGKNDKGNSTNGNNDSSSSGTGSGNSNGSGSGSGNGSDSSSGSGSGSGNGAGGSGNGNGSGAGFGSGSRELLTVPEKVVGKDNVEVDSGKLGNGKQGQMTEGEGPVLKGNIRPYEQVFSEYEASYRESTSRYKLPNDLENIVKNYFTDIKPNEK</sequence>
<keyword evidence="3" id="KW-1133">Transmembrane helix</keyword>
<evidence type="ECO:0000256" key="3">
    <source>
        <dbReference type="SAM" id="Phobius"/>
    </source>
</evidence>
<dbReference type="PANTHER" id="PTHR40903:SF1">
    <property type="entry name" value="HYPHALLY REGULATED CELL WALL PROTEIN 3"/>
    <property type="match status" value="1"/>
</dbReference>
<dbReference type="Proteomes" id="UP000216961">
    <property type="component" value="Unassembled WGS sequence"/>
</dbReference>
<protein>
    <submittedName>
        <fullName evidence="4">Uncharacterized protein</fullName>
    </submittedName>
</protein>
<name>A0AA91TUE2_NIACI</name>